<dbReference type="Proteomes" id="UP000198282">
    <property type="component" value="Unassembled WGS sequence"/>
</dbReference>
<evidence type="ECO:0000259" key="1">
    <source>
        <dbReference type="Pfam" id="PF12680"/>
    </source>
</evidence>
<dbReference type="AlphaFoldDB" id="A0A239PDE8"/>
<dbReference type="InterPro" id="IPR032710">
    <property type="entry name" value="NTF2-like_dom_sf"/>
</dbReference>
<dbReference type="Pfam" id="PF12680">
    <property type="entry name" value="SnoaL_2"/>
    <property type="match status" value="1"/>
</dbReference>
<name>A0A239PDE8_9ACTN</name>
<dbReference type="EMBL" id="FZOD01000119">
    <property type="protein sequence ID" value="SNT64429.1"/>
    <property type="molecule type" value="Genomic_DNA"/>
</dbReference>
<evidence type="ECO:0000313" key="2">
    <source>
        <dbReference type="EMBL" id="SNT64429.1"/>
    </source>
</evidence>
<keyword evidence="3" id="KW-1185">Reference proteome</keyword>
<gene>
    <name evidence="2" type="ORF">SAMN05216276_11193</name>
</gene>
<dbReference type="SUPFAM" id="SSF54427">
    <property type="entry name" value="NTF2-like"/>
    <property type="match status" value="1"/>
</dbReference>
<dbReference type="InterPro" id="IPR037401">
    <property type="entry name" value="SnoaL-like"/>
</dbReference>
<accession>A0A239PDE8</accession>
<evidence type="ECO:0000313" key="3">
    <source>
        <dbReference type="Proteomes" id="UP000198282"/>
    </source>
</evidence>
<feature type="domain" description="SnoaL-like" evidence="1">
    <location>
        <begin position="8"/>
        <end position="109"/>
    </location>
</feature>
<dbReference type="RefSeq" id="WP_179282645.1">
    <property type="nucleotide sequence ID" value="NZ_FZOD01000119.1"/>
</dbReference>
<organism evidence="2 3">
    <name type="scientific">Streptosporangium subroseum</name>
    <dbReference type="NCBI Taxonomy" id="106412"/>
    <lineage>
        <taxon>Bacteria</taxon>
        <taxon>Bacillati</taxon>
        <taxon>Actinomycetota</taxon>
        <taxon>Actinomycetes</taxon>
        <taxon>Streptosporangiales</taxon>
        <taxon>Streptosporangiaceae</taxon>
        <taxon>Streptosporangium</taxon>
    </lineage>
</organism>
<reference evidence="2 3" key="1">
    <citation type="submission" date="2017-06" db="EMBL/GenBank/DDBJ databases">
        <authorList>
            <person name="Kim H.J."/>
            <person name="Triplett B.A."/>
        </authorList>
    </citation>
    <scope>NUCLEOTIDE SEQUENCE [LARGE SCALE GENOMIC DNA]</scope>
    <source>
        <strain evidence="2 3">CGMCC 4.2132</strain>
    </source>
</reference>
<proteinExistence type="predicted"/>
<sequence>MNSNDLTRKYIEIWNERDAARRRATIDAIFTEDGVYSDPDWAAVEGHDAINLMIGQAQEKLGDLTFSLGEVINEHHDLMLFTWRLGQPGESPVATGYDVARFEKGLIRRIDGFFV</sequence>
<protein>
    <submittedName>
        <fullName evidence="2">SnoaL-like domain-containing protein</fullName>
    </submittedName>
</protein>
<dbReference type="Gene3D" id="3.10.450.50">
    <property type="match status" value="1"/>
</dbReference>